<dbReference type="EMBL" id="JNBS01000445">
    <property type="protein sequence ID" value="OQS05560.1"/>
    <property type="molecule type" value="Genomic_DNA"/>
</dbReference>
<dbReference type="GO" id="GO:0004674">
    <property type="term" value="F:protein serine/threonine kinase activity"/>
    <property type="evidence" value="ECO:0007669"/>
    <property type="project" value="TreeGrafter"/>
</dbReference>
<evidence type="ECO:0000313" key="5">
    <source>
        <dbReference type="Proteomes" id="UP000243217"/>
    </source>
</evidence>
<dbReference type="AlphaFoldDB" id="A0A1W0A6A1"/>
<dbReference type="PANTHER" id="PTHR44329:SF298">
    <property type="entry name" value="MIXED LINEAGE KINASE DOMAIN-LIKE PROTEIN"/>
    <property type="match status" value="1"/>
</dbReference>
<keyword evidence="1" id="KW-0547">Nucleotide-binding</keyword>
<accession>A0A1W0A6A1</accession>
<organism evidence="4 5">
    <name type="scientific">Thraustotheca clavata</name>
    <dbReference type="NCBI Taxonomy" id="74557"/>
    <lineage>
        <taxon>Eukaryota</taxon>
        <taxon>Sar</taxon>
        <taxon>Stramenopiles</taxon>
        <taxon>Oomycota</taxon>
        <taxon>Saprolegniomycetes</taxon>
        <taxon>Saprolegniales</taxon>
        <taxon>Achlyaceae</taxon>
        <taxon>Thraustotheca</taxon>
    </lineage>
</organism>
<dbReference type="InterPro" id="IPR000719">
    <property type="entry name" value="Prot_kinase_dom"/>
</dbReference>
<dbReference type="InterPro" id="IPR001245">
    <property type="entry name" value="Ser-Thr/Tyr_kinase_cat_dom"/>
</dbReference>
<sequence length="261" mass="29386">MSGLTLGAPHNIPQDTHGEYFDGTYEGRPALLYLLNERGVRYLPRVQTEVWNRRQPPNILCPITVESVNGRTIVVYPLMLYTLQEYLRRVNGQEPVHAPLNRNLVALNIAIAMVEFVGHDGNGLLHRNLSSKTIFVSPEGLFVVGGLFSSRDYDNVMTANVSADPWTAPEILSGHRDYDWACDVYSYGIILSELDTLRLPYTDKDAYIRRNLGVQIVNDDMRPSLSDDCDGWYEDLVVNCVAANLGDRPCFVDIVTELQSH</sequence>
<evidence type="ECO:0000259" key="3">
    <source>
        <dbReference type="PROSITE" id="PS50011"/>
    </source>
</evidence>
<dbReference type="InterPro" id="IPR051681">
    <property type="entry name" value="Ser/Thr_Kinases-Pseudokinases"/>
</dbReference>
<comment type="caution">
    <text evidence="4">The sequence shown here is derived from an EMBL/GenBank/DDBJ whole genome shotgun (WGS) entry which is preliminary data.</text>
</comment>
<feature type="domain" description="Protein kinase" evidence="3">
    <location>
        <begin position="6"/>
        <end position="261"/>
    </location>
</feature>
<dbReference type="SUPFAM" id="SSF56112">
    <property type="entry name" value="Protein kinase-like (PK-like)"/>
    <property type="match status" value="1"/>
</dbReference>
<keyword evidence="2" id="KW-0067">ATP-binding</keyword>
<dbReference type="PANTHER" id="PTHR44329">
    <property type="entry name" value="SERINE/THREONINE-PROTEIN KINASE TNNI3K-RELATED"/>
    <property type="match status" value="1"/>
</dbReference>
<proteinExistence type="predicted"/>
<dbReference type="GO" id="GO:0005524">
    <property type="term" value="F:ATP binding"/>
    <property type="evidence" value="ECO:0007669"/>
    <property type="project" value="UniProtKB-KW"/>
</dbReference>
<dbReference type="STRING" id="74557.A0A1W0A6A1"/>
<dbReference type="Pfam" id="PF07714">
    <property type="entry name" value="PK_Tyr_Ser-Thr"/>
    <property type="match status" value="1"/>
</dbReference>
<reference evidence="4 5" key="1">
    <citation type="journal article" date="2014" name="Genome Biol. Evol.">
        <title>The secreted proteins of Achlya hypogyna and Thraustotheca clavata identify the ancestral oomycete secretome and reveal gene acquisitions by horizontal gene transfer.</title>
        <authorList>
            <person name="Misner I."/>
            <person name="Blouin N."/>
            <person name="Leonard G."/>
            <person name="Richards T.A."/>
            <person name="Lane C.E."/>
        </authorList>
    </citation>
    <scope>NUCLEOTIDE SEQUENCE [LARGE SCALE GENOMIC DNA]</scope>
    <source>
        <strain evidence="4 5">ATCC 34112</strain>
    </source>
</reference>
<evidence type="ECO:0000313" key="4">
    <source>
        <dbReference type="EMBL" id="OQS05560.1"/>
    </source>
</evidence>
<protein>
    <recommendedName>
        <fullName evidence="3">Protein kinase domain-containing protein</fullName>
    </recommendedName>
</protein>
<evidence type="ECO:0000256" key="1">
    <source>
        <dbReference type="ARBA" id="ARBA00022741"/>
    </source>
</evidence>
<evidence type="ECO:0000256" key="2">
    <source>
        <dbReference type="ARBA" id="ARBA00022840"/>
    </source>
</evidence>
<dbReference type="InterPro" id="IPR011009">
    <property type="entry name" value="Kinase-like_dom_sf"/>
</dbReference>
<name>A0A1W0A6A1_9STRA</name>
<gene>
    <name evidence="4" type="ORF">THRCLA_02334</name>
</gene>
<dbReference type="Gene3D" id="1.10.510.10">
    <property type="entry name" value="Transferase(Phosphotransferase) domain 1"/>
    <property type="match status" value="1"/>
</dbReference>
<dbReference type="OrthoDB" id="537002at2759"/>
<dbReference type="Proteomes" id="UP000243217">
    <property type="component" value="Unassembled WGS sequence"/>
</dbReference>
<dbReference type="PROSITE" id="PS50011">
    <property type="entry name" value="PROTEIN_KINASE_DOM"/>
    <property type="match status" value="1"/>
</dbReference>
<keyword evidence="5" id="KW-1185">Reference proteome</keyword>